<keyword evidence="3 6" id="KW-0812">Transmembrane</keyword>
<feature type="transmembrane region" description="Helical" evidence="6">
    <location>
        <begin position="319"/>
        <end position="344"/>
    </location>
</feature>
<feature type="transmembrane region" description="Helical" evidence="6">
    <location>
        <begin position="46"/>
        <end position="64"/>
    </location>
</feature>
<dbReference type="EMBL" id="VRUR01000001">
    <property type="protein sequence ID" value="TXN37629.1"/>
    <property type="molecule type" value="Genomic_DNA"/>
</dbReference>
<protein>
    <submittedName>
        <fullName evidence="7">Oligosaccharide flippase family protein</fullName>
    </submittedName>
</protein>
<feature type="transmembrane region" description="Helical" evidence="6">
    <location>
        <begin position="96"/>
        <end position="121"/>
    </location>
</feature>
<comment type="caution">
    <text evidence="7">The sequence shown here is derived from an EMBL/GenBank/DDBJ whole genome shotgun (WGS) entry which is preliminary data.</text>
</comment>
<evidence type="ECO:0000313" key="8">
    <source>
        <dbReference type="Proteomes" id="UP000321456"/>
    </source>
</evidence>
<gene>
    <name evidence="7" type="ORF">FVB32_04895</name>
</gene>
<keyword evidence="5 6" id="KW-0472">Membrane</keyword>
<dbReference type="AlphaFoldDB" id="A0A5C8V8Z0"/>
<evidence type="ECO:0000256" key="4">
    <source>
        <dbReference type="ARBA" id="ARBA00022989"/>
    </source>
</evidence>
<evidence type="ECO:0000313" key="7">
    <source>
        <dbReference type="EMBL" id="TXN37629.1"/>
    </source>
</evidence>
<dbReference type="GO" id="GO:0005886">
    <property type="term" value="C:plasma membrane"/>
    <property type="evidence" value="ECO:0007669"/>
    <property type="project" value="UniProtKB-SubCell"/>
</dbReference>
<feature type="transmembrane region" description="Helical" evidence="6">
    <location>
        <begin position="133"/>
        <end position="152"/>
    </location>
</feature>
<evidence type="ECO:0000256" key="5">
    <source>
        <dbReference type="ARBA" id="ARBA00023136"/>
    </source>
</evidence>
<reference evidence="7 8" key="1">
    <citation type="submission" date="2019-08" db="EMBL/GenBank/DDBJ databases">
        <title>Professor.</title>
        <authorList>
            <person name="Park J.S."/>
        </authorList>
    </citation>
    <scope>NUCLEOTIDE SEQUENCE [LARGE SCALE GENOMIC DNA]</scope>
    <source>
        <strain evidence="7 8">176CP5-101</strain>
    </source>
</reference>
<evidence type="ECO:0000256" key="1">
    <source>
        <dbReference type="ARBA" id="ARBA00004651"/>
    </source>
</evidence>
<keyword evidence="2" id="KW-1003">Cell membrane</keyword>
<feature type="transmembrane region" description="Helical" evidence="6">
    <location>
        <begin position="356"/>
        <end position="380"/>
    </location>
</feature>
<evidence type="ECO:0000256" key="6">
    <source>
        <dbReference type="SAM" id="Phobius"/>
    </source>
</evidence>
<feature type="transmembrane region" description="Helical" evidence="6">
    <location>
        <begin position="387"/>
        <end position="405"/>
    </location>
</feature>
<dbReference type="InterPro" id="IPR050833">
    <property type="entry name" value="Poly_Biosynth_Transport"/>
</dbReference>
<dbReference type="Proteomes" id="UP000321456">
    <property type="component" value="Unassembled WGS sequence"/>
</dbReference>
<dbReference type="InterPro" id="IPR002797">
    <property type="entry name" value="Polysacc_synth"/>
</dbReference>
<sequence>MVSFFKSALFKKISLNAGILASGSVISSLIGLISFTLIARVLGSELFGVLALVQAYALIVDKLLNFQSWQALIKYGSELVVNKEISDFKDLLKFGFALDVFTAILATLVGFSFSFIIGYFLGWADDKTNLASLFSIVILFNIQGTPTAILRIYDDFKHFSISSVSGAVLKLALVFIGFIFGYGIWYFVIVTMISQITGYIYLLTSSILLLRRKKIYLNSCPTLDEIRCIPTRFKGIWSFIWTTNFHGTVRMMTLNLDIIIVDSMLGSAATGLYQIAKQFAKIFTQVSQPLYKSIYPELTKLWATKRIFEFKNVVKQFSFLSFCFGATTLLGFIICGKYIILWTVGAEYLEGLPTLLWYLSGVLVSMTAFPITPAVLAMGFPKLSFKALLFSTILYFVCFFVLVSLKGVIGAGVSYLLLYVFWSGIMIIFYFKYLKSILAVGSSVP</sequence>
<feature type="transmembrane region" description="Helical" evidence="6">
    <location>
        <begin position="159"/>
        <end position="180"/>
    </location>
</feature>
<name>A0A5C8V8Z0_9FLAO</name>
<feature type="transmembrane region" description="Helical" evidence="6">
    <location>
        <begin position="411"/>
        <end position="431"/>
    </location>
</feature>
<dbReference type="PANTHER" id="PTHR30250:SF31">
    <property type="entry name" value="INNER MEMBRANE PROTEIN YGHQ"/>
    <property type="match status" value="1"/>
</dbReference>
<keyword evidence="4 6" id="KW-1133">Transmembrane helix</keyword>
<keyword evidence="8" id="KW-1185">Reference proteome</keyword>
<feature type="transmembrane region" description="Helical" evidence="6">
    <location>
        <begin position="20"/>
        <end position="40"/>
    </location>
</feature>
<dbReference type="PANTHER" id="PTHR30250">
    <property type="entry name" value="PST FAMILY PREDICTED COLANIC ACID TRANSPORTER"/>
    <property type="match status" value="1"/>
</dbReference>
<accession>A0A5C8V8Z0</accession>
<dbReference type="Pfam" id="PF01943">
    <property type="entry name" value="Polysacc_synt"/>
    <property type="match status" value="1"/>
</dbReference>
<evidence type="ECO:0000256" key="3">
    <source>
        <dbReference type="ARBA" id="ARBA00022692"/>
    </source>
</evidence>
<evidence type="ECO:0000256" key="2">
    <source>
        <dbReference type="ARBA" id="ARBA00022475"/>
    </source>
</evidence>
<organism evidence="7 8">
    <name type="scientific">Flagellimonas hymeniacidonis</name>
    <dbReference type="NCBI Taxonomy" id="2603628"/>
    <lineage>
        <taxon>Bacteria</taxon>
        <taxon>Pseudomonadati</taxon>
        <taxon>Bacteroidota</taxon>
        <taxon>Flavobacteriia</taxon>
        <taxon>Flavobacteriales</taxon>
        <taxon>Flavobacteriaceae</taxon>
        <taxon>Flagellimonas</taxon>
    </lineage>
</organism>
<comment type="subcellular location">
    <subcellularLocation>
        <location evidence="1">Cell membrane</location>
        <topology evidence="1">Multi-pass membrane protein</topology>
    </subcellularLocation>
</comment>
<proteinExistence type="predicted"/>